<evidence type="ECO:0000313" key="1">
    <source>
        <dbReference type="EMBL" id="KAG9464486.1"/>
    </source>
</evidence>
<protein>
    <submittedName>
        <fullName evidence="1">Uncharacterized protein</fullName>
    </submittedName>
</protein>
<sequence>MILLLMSIFFSLLGFHGYCSFYGVVNVSLVHRSFRLYSCFWTAIQVTYVRSKWAYSLLHLWSVKNIPCVFIVASLERTLGHSSLLGRGVLASFKSGVGGRSQMWQCPIVQQ</sequence>
<evidence type="ECO:0000313" key="2">
    <source>
        <dbReference type="Proteomes" id="UP000770717"/>
    </source>
</evidence>
<organism evidence="1 2">
    <name type="scientific">Eleutherodactylus coqui</name>
    <name type="common">Puerto Rican coqui</name>
    <dbReference type="NCBI Taxonomy" id="57060"/>
    <lineage>
        <taxon>Eukaryota</taxon>
        <taxon>Metazoa</taxon>
        <taxon>Chordata</taxon>
        <taxon>Craniata</taxon>
        <taxon>Vertebrata</taxon>
        <taxon>Euteleostomi</taxon>
        <taxon>Amphibia</taxon>
        <taxon>Batrachia</taxon>
        <taxon>Anura</taxon>
        <taxon>Neobatrachia</taxon>
        <taxon>Hyloidea</taxon>
        <taxon>Eleutherodactylidae</taxon>
        <taxon>Eleutherodactylinae</taxon>
        <taxon>Eleutherodactylus</taxon>
        <taxon>Eleutherodactylus</taxon>
    </lineage>
</organism>
<dbReference type="Proteomes" id="UP000770717">
    <property type="component" value="Unassembled WGS sequence"/>
</dbReference>
<accession>A0A8J6ECF6</accession>
<dbReference type="AlphaFoldDB" id="A0A8J6ECF6"/>
<proteinExistence type="predicted"/>
<name>A0A8J6ECF6_ELECQ</name>
<keyword evidence="2" id="KW-1185">Reference proteome</keyword>
<comment type="caution">
    <text evidence="1">The sequence shown here is derived from an EMBL/GenBank/DDBJ whole genome shotgun (WGS) entry which is preliminary data.</text>
</comment>
<reference evidence="1" key="1">
    <citation type="thesis" date="2020" institute="ProQuest LLC" country="789 East Eisenhower Parkway, Ann Arbor, MI, USA">
        <title>Comparative Genomics and Chromosome Evolution.</title>
        <authorList>
            <person name="Mudd A.B."/>
        </authorList>
    </citation>
    <scope>NUCLEOTIDE SEQUENCE</scope>
    <source>
        <strain evidence="1">HN-11 Male</strain>
        <tissue evidence="1">Kidney and liver</tissue>
    </source>
</reference>
<dbReference type="EMBL" id="WNTK01004354">
    <property type="protein sequence ID" value="KAG9464486.1"/>
    <property type="molecule type" value="Genomic_DNA"/>
</dbReference>
<gene>
    <name evidence="1" type="ORF">GDO78_019868</name>
</gene>